<evidence type="ECO:0000313" key="5">
    <source>
        <dbReference type="EMBL" id="KAJ9584845.1"/>
    </source>
</evidence>
<keyword evidence="1 2" id="KW-0175">Coiled coil</keyword>
<comment type="caution">
    <text evidence="5">The sequence shown here is derived from an EMBL/GenBank/DDBJ whole genome shotgun (WGS) entry which is preliminary data.</text>
</comment>
<evidence type="ECO:0000259" key="4">
    <source>
        <dbReference type="Pfam" id="PF15304"/>
    </source>
</evidence>
<name>A0AAD8EBY7_DIPPU</name>
<accession>A0AAD8EBY7</accession>
<reference evidence="5" key="1">
    <citation type="journal article" date="2023" name="IScience">
        <title>Live-bearing cockroach genome reveals convergent evolutionary mechanisms linked to viviparity in insects and beyond.</title>
        <authorList>
            <person name="Fouks B."/>
            <person name="Harrison M.C."/>
            <person name="Mikhailova A.A."/>
            <person name="Marchal E."/>
            <person name="English S."/>
            <person name="Carruthers M."/>
            <person name="Jennings E.C."/>
            <person name="Chiamaka E.L."/>
            <person name="Frigard R.A."/>
            <person name="Pippel M."/>
            <person name="Attardo G.M."/>
            <person name="Benoit J.B."/>
            <person name="Bornberg-Bauer E."/>
            <person name="Tobe S.S."/>
        </authorList>
    </citation>
    <scope>NUCLEOTIDE SEQUENCE</scope>
    <source>
        <strain evidence="5">Stay&amp;Tobe</strain>
    </source>
</reference>
<proteinExistence type="predicted"/>
<feature type="region of interest" description="Disordered" evidence="3">
    <location>
        <begin position="1"/>
        <end position="24"/>
    </location>
</feature>
<gene>
    <name evidence="5" type="ORF">L9F63_020812</name>
</gene>
<dbReference type="InterPro" id="IPR029304">
    <property type="entry name" value="AKAP2_C"/>
</dbReference>
<organism evidence="5 6">
    <name type="scientific">Diploptera punctata</name>
    <name type="common">Pacific beetle cockroach</name>
    <dbReference type="NCBI Taxonomy" id="6984"/>
    <lineage>
        <taxon>Eukaryota</taxon>
        <taxon>Metazoa</taxon>
        <taxon>Ecdysozoa</taxon>
        <taxon>Arthropoda</taxon>
        <taxon>Hexapoda</taxon>
        <taxon>Insecta</taxon>
        <taxon>Pterygota</taxon>
        <taxon>Neoptera</taxon>
        <taxon>Polyneoptera</taxon>
        <taxon>Dictyoptera</taxon>
        <taxon>Blattodea</taxon>
        <taxon>Blaberoidea</taxon>
        <taxon>Blaberidae</taxon>
        <taxon>Diplopterinae</taxon>
        <taxon>Diploptera</taxon>
    </lineage>
</organism>
<dbReference type="Pfam" id="PF15304">
    <property type="entry name" value="AKAP2_C"/>
    <property type="match status" value="1"/>
</dbReference>
<feature type="domain" description="A-kinase anchor protein 2 C-terminal" evidence="4">
    <location>
        <begin position="49"/>
        <end position="107"/>
    </location>
</feature>
<evidence type="ECO:0000256" key="1">
    <source>
        <dbReference type="ARBA" id="ARBA00023054"/>
    </source>
</evidence>
<evidence type="ECO:0000256" key="2">
    <source>
        <dbReference type="SAM" id="Coils"/>
    </source>
</evidence>
<dbReference type="EMBL" id="JASPKZ010007351">
    <property type="protein sequence ID" value="KAJ9584845.1"/>
    <property type="molecule type" value="Genomic_DNA"/>
</dbReference>
<keyword evidence="6" id="KW-1185">Reference proteome</keyword>
<feature type="coiled-coil region" evidence="2">
    <location>
        <begin position="57"/>
        <end position="88"/>
    </location>
</feature>
<protein>
    <recommendedName>
        <fullName evidence="4">A-kinase anchor protein 2 C-terminal domain-containing protein</fullName>
    </recommendedName>
</protein>
<reference evidence="5" key="2">
    <citation type="submission" date="2023-05" db="EMBL/GenBank/DDBJ databases">
        <authorList>
            <person name="Fouks B."/>
        </authorList>
    </citation>
    <scope>NUCLEOTIDE SEQUENCE</scope>
    <source>
        <strain evidence="5">Stay&amp;Tobe</strain>
        <tissue evidence="5">Testes</tissue>
    </source>
</reference>
<dbReference type="Proteomes" id="UP001233999">
    <property type="component" value="Unassembled WGS sequence"/>
</dbReference>
<feature type="region of interest" description="Disordered" evidence="3">
    <location>
        <begin position="92"/>
        <end position="143"/>
    </location>
</feature>
<evidence type="ECO:0000256" key="3">
    <source>
        <dbReference type="SAM" id="MobiDB-lite"/>
    </source>
</evidence>
<evidence type="ECO:0000313" key="6">
    <source>
        <dbReference type="Proteomes" id="UP001233999"/>
    </source>
</evidence>
<feature type="compositionally biased region" description="Polar residues" evidence="3">
    <location>
        <begin position="117"/>
        <end position="129"/>
    </location>
</feature>
<dbReference type="AlphaFoldDB" id="A0AAD8EBY7"/>
<feature type="compositionally biased region" description="Polar residues" evidence="3">
    <location>
        <begin position="1"/>
        <end position="17"/>
    </location>
</feature>
<sequence length="143" mass="16149">MGTLSSGFVSAPATQQKPAEMPLVVRRHSLVQENVTSQDYEGKENGEIQRSTLRRGYISAEEKIQVELEEMQKREEELRLQRAKIFAQSQPNLLSIGMDEDDKNETGERGDTLLRSALSNPNLLNSENTNDVDEESSIDKVRK</sequence>